<accession>A0A6N2KCI6</accession>
<dbReference type="PANTHER" id="PTHR12753:SF0">
    <property type="entry name" value="ALPHA N-TERMINAL PROTEIN METHYLTRANSFERASE 1"/>
    <property type="match status" value="1"/>
</dbReference>
<comment type="catalytic activity">
    <reaction evidence="8">
        <text>N-terminal L-seryl-L-prolyl-L-lysyl-[protein] + 3 S-adenosyl-L-methionine = N-terminal N,N,N-trimethyl-L-seryl-L-prolyl-L-lysyl-[protein] + 3 S-adenosyl-L-homocysteine + 3 H(+)</text>
        <dbReference type="Rhea" id="RHEA:54724"/>
        <dbReference type="Rhea" id="RHEA-COMP:13789"/>
        <dbReference type="Rhea" id="RHEA-COMP:13973"/>
        <dbReference type="ChEBI" id="CHEBI:15378"/>
        <dbReference type="ChEBI" id="CHEBI:57856"/>
        <dbReference type="ChEBI" id="CHEBI:59789"/>
        <dbReference type="ChEBI" id="CHEBI:138061"/>
        <dbReference type="ChEBI" id="CHEBI:138317"/>
        <dbReference type="EC" id="2.1.1.244"/>
    </reaction>
</comment>
<dbReference type="AlphaFoldDB" id="A0A6N2KCI6"/>
<dbReference type="Pfam" id="PF00106">
    <property type="entry name" value="adh_short"/>
    <property type="match status" value="1"/>
</dbReference>
<keyword evidence="2" id="KW-0489">Methyltransferase</keyword>
<evidence type="ECO:0000256" key="9">
    <source>
        <dbReference type="ARBA" id="ARBA00047885"/>
    </source>
</evidence>
<dbReference type="GO" id="GO:0071885">
    <property type="term" value="F:N-terminal protein N-methyltransferase activity"/>
    <property type="evidence" value="ECO:0007669"/>
    <property type="project" value="UniProtKB-EC"/>
</dbReference>
<evidence type="ECO:0000256" key="2">
    <source>
        <dbReference type="ARBA" id="ARBA00022603"/>
    </source>
</evidence>
<evidence type="ECO:0000313" key="12">
    <source>
        <dbReference type="EMBL" id="VFU23698.1"/>
    </source>
</evidence>
<comment type="similarity">
    <text evidence="1">Belongs to the methyltransferase superfamily. NTM1 family.</text>
</comment>
<sequence length="711" mass="79206">MKLWLPTSHAFMATPSAFRSVRRACFASSSLKWEGGVSMVQGASRGIGLEFVKQLLEKNDKGHVVATCRNPDRATGLVDLKDKFAERLNIVPLDLTIESTIEASAKFIREKYGSLNLLINASGILSIPNVLQPETTLSKVERSSLMLSYEVNAVGPILAIKHMWPLLKAGGGFGTERDVAVVANLSARVGSIGDNHLGGWHSYRSSKAALNQSMKRCITAWLVLSDPERILCDCDSQLGWSSYLSYFLVPQLDMTRRIMITLVKDIYVGFCLFSPLQGTFYTPAFNTLLSATWQGICQGYRCLRSETIHACGVCHFSLFGPSNAQAADGICKGHAWFLETHPEVFQPVTKNVSVEFTRRRDPIICILLHPGTVDTDLSKPFQRNVPEGKLFTKEFSVQKLLSIINNAKSRDNGKFFAWDGQEIPCHYTAAAIQSTMEAAGTDSDGREFKSPDEMWLEHTGDNNKKTQWYRDGVAYWEGVEASVNGVLGGYGHVNDADVKGSEGFLQTLLAELFVDGGIDRHLVALDCGSGIGRITKNLLIRYFNEVDLLEPVSHFLDAARESLLQENHMASDKHKATNFYCVPLQEFTPDVGRYDVIWVQWCIGHLTDDDFVSFFNRAKIGLKPGGFFVLKENLARSGFVLDKEDRSITRSDSYFKGLFSRCGLHLYNSREQKGLPKELFAVKMYALTTDIPKKVTKTRSKVKANRPGIIK</sequence>
<dbReference type="Gene3D" id="3.40.50.150">
    <property type="entry name" value="Vaccinia Virus protein VP39"/>
    <property type="match status" value="1"/>
</dbReference>
<reference evidence="12" key="1">
    <citation type="submission" date="2019-03" db="EMBL/GenBank/DDBJ databases">
        <authorList>
            <person name="Mank J."/>
            <person name="Almeida P."/>
        </authorList>
    </citation>
    <scope>NUCLEOTIDE SEQUENCE</scope>
    <source>
        <strain evidence="12">78183</strain>
    </source>
</reference>
<protein>
    <recommendedName>
        <fullName evidence="6">Alpha N-terminal protein methyltransferase 1</fullName>
        <ecNumber evidence="5">2.1.1.244</ecNumber>
    </recommendedName>
    <alternativeName>
        <fullName evidence="7">X-Pro-Lys N-terminal protein methyltransferase 1</fullName>
    </alternativeName>
</protein>
<dbReference type="CDD" id="cd05325">
    <property type="entry name" value="carb_red_sniffer_like_SDR_c"/>
    <property type="match status" value="1"/>
</dbReference>
<dbReference type="SUPFAM" id="SSF51735">
    <property type="entry name" value="NAD(P)-binding Rossmann-fold domains"/>
    <property type="match status" value="2"/>
</dbReference>
<dbReference type="FunFam" id="3.40.50.150:FF:000025">
    <property type="entry name" value="N-terminal Xaa-Pro-Lys N-methyltransferase 1"/>
    <property type="match status" value="1"/>
</dbReference>
<comment type="catalytic activity">
    <reaction evidence="9">
        <text>N-terminal L-prolyl-L-prolyl-L-lysyl-[protein] + 2 S-adenosyl-L-methionine = N-terminal N,N-dimethyl-L-prolyl-L-prolyl-L-lysyl-[protein] + 2 S-adenosyl-L-homocysteine + 2 H(+)</text>
        <dbReference type="Rhea" id="RHEA:54736"/>
        <dbReference type="Rhea" id="RHEA-COMP:13787"/>
        <dbReference type="Rhea" id="RHEA-COMP:13974"/>
        <dbReference type="ChEBI" id="CHEBI:15378"/>
        <dbReference type="ChEBI" id="CHEBI:57856"/>
        <dbReference type="ChEBI" id="CHEBI:59789"/>
        <dbReference type="ChEBI" id="CHEBI:138059"/>
        <dbReference type="ChEBI" id="CHEBI:138318"/>
        <dbReference type="EC" id="2.1.1.244"/>
    </reaction>
</comment>
<proteinExistence type="inferred from homology"/>
<keyword evidence="3" id="KW-0808">Transferase</keyword>
<dbReference type="EMBL" id="CAADRP010000125">
    <property type="protein sequence ID" value="VFU23698.1"/>
    <property type="molecule type" value="Genomic_DNA"/>
</dbReference>
<evidence type="ECO:0000256" key="7">
    <source>
        <dbReference type="ARBA" id="ARBA00043129"/>
    </source>
</evidence>
<dbReference type="InterPro" id="IPR008576">
    <property type="entry name" value="MeTrfase_NTM1"/>
</dbReference>
<evidence type="ECO:0000256" key="11">
    <source>
        <dbReference type="ARBA" id="ARBA00060050"/>
    </source>
</evidence>
<dbReference type="GO" id="GO:0005737">
    <property type="term" value="C:cytoplasm"/>
    <property type="evidence" value="ECO:0007669"/>
    <property type="project" value="TreeGrafter"/>
</dbReference>
<evidence type="ECO:0000256" key="10">
    <source>
        <dbReference type="ARBA" id="ARBA00048167"/>
    </source>
</evidence>
<comment type="catalytic activity">
    <reaction evidence="10">
        <text>N-terminal L-alanyl-L-prolyl-L-lysyl-[protein] + 3 S-adenosyl-L-methionine = N-terminal N,N,N-trimethyl-L-alanyl-L-prolyl-L-lysyl-[protein] + 3 S-adenosyl-L-homocysteine + 3 H(+)</text>
        <dbReference type="Rhea" id="RHEA:54712"/>
        <dbReference type="Rhea" id="RHEA-COMP:13785"/>
        <dbReference type="Rhea" id="RHEA-COMP:13971"/>
        <dbReference type="ChEBI" id="CHEBI:15378"/>
        <dbReference type="ChEBI" id="CHEBI:57856"/>
        <dbReference type="ChEBI" id="CHEBI:59789"/>
        <dbReference type="ChEBI" id="CHEBI:138057"/>
        <dbReference type="ChEBI" id="CHEBI:138315"/>
        <dbReference type="EC" id="2.1.1.244"/>
    </reaction>
</comment>
<name>A0A6N2KCI6_SALVM</name>
<dbReference type="InterPro" id="IPR029063">
    <property type="entry name" value="SAM-dependent_MTases_sf"/>
</dbReference>
<dbReference type="InterPro" id="IPR002347">
    <property type="entry name" value="SDR_fam"/>
</dbReference>
<dbReference type="PANTHER" id="PTHR12753">
    <property type="entry name" value="AD-003 - RELATED"/>
    <property type="match status" value="1"/>
</dbReference>
<dbReference type="SUPFAM" id="SSF53335">
    <property type="entry name" value="S-adenosyl-L-methionine-dependent methyltransferases"/>
    <property type="match status" value="1"/>
</dbReference>
<organism evidence="12">
    <name type="scientific">Salix viminalis</name>
    <name type="common">Common osier</name>
    <name type="synonym">Basket willow</name>
    <dbReference type="NCBI Taxonomy" id="40686"/>
    <lineage>
        <taxon>Eukaryota</taxon>
        <taxon>Viridiplantae</taxon>
        <taxon>Streptophyta</taxon>
        <taxon>Embryophyta</taxon>
        <taxon>Tracheophyta</taxon>
        <taxon>Spermatophyta</taxon>
        <taxon>Magnoliopsida</taxon>
        <taxon>eudicotyledons</taxon>
        <taxon>Gunneridae</taxon>
        <taxon>Pentapetalae</taxon>
        <taxon>rosids</taxon>
        <taxon>fabids</taxon>
        <taxon>Malpighiales</taxon>
        <taxon>Salicaceae</taxon>
        <taxon>Saliceae</taxon>
        <taxon>Salix</taxon>
    </lineage>
</organism>
<evidence type="ECO:0000256" key="6">
    <source>
        <dbReference type="ARBA" id="ARBA00039449"/>
    </source>
</evidence>
<evidence type="ECO:0000256" key="4">
    <source>
        <dbReference type="ARBA" id="ARBA00022691"/>
    </source>
</evidence>
<dbReference type="Pfam" id="PF05891">
    <property type="entry name" value="Methyltransf_PK"/>
    <property type="match status" value="1"/>
</dbReference>
<comment type="function">
    <text evidence="11">Alpha-N-methyltransferase that methylates the N-terminus of target proteins containing the N-terminal motif [Ala/Pro/Ser]-Pro-Lys when the initiator Met is cleaved. Specifically catalyzes mono-, di- or tri-methylation of exposed alpha-amino group of Ala or Ser residue in the [Ala/Ser]-Pro-Lys motif and mono- or di-methylation of Pro in the Pro-Pro-Lys motif.</text>
</comment>
<gene>
    <name evidence="12" type="ORF">SVIM_LOCUS38408</name>
</gene>
<dbReference type="InterPro" id="IPR036291">
    <property type="entry name" value="NAD(P)-bd_dom_sf"/>
</dbReference>
<dbReference type="EC" id="2.1.1.244" evidence="5"/>
<keyword evidence="4" id="KW-0949">S-adenosyl-L-methionine</keyword>
<evidence type="ECO:0000256" key="1">
    <source>
        <dbReference type="ARBA" id="ARBA00009059"/>
    </source>
</evidence>
<evidence type="ECO:0000256" key="3">
    <source>
        <dbReference type="ARBA" id="ARBA00022679"/>
    </source>
</evidence>
<dbReference type="GO" id="GO:0032259">
    <property type="term" value="P:methylation"/>
    <property type="evidence" value="ECO:0007669"/>
    <property type="project" value="UniProtKB-KW"/>
</dbReference>
<dbReference type="CDD" id="cd02440">
    <property type="entry name" value="AdoMet_MTases"/>
    <property type="match status" value="1"/>
</dbReference>
<evidence type="ECO:0000256" key="5">
    <source>
        <dbReference type="ARBA" id="ARBA00039112"/>
    </source>
</evidence>
<evidence type="ECO:0000256" key="8">
    <source>
        <dbReference type="ARBA" id="ARBA00047306"/>
    </source>
</evidence>
<dbReference type="Gene3D" id="3.40.50.720">
    <property type="entry name" value="NAD(P)-binding Rossmann-like Domain"/>
    <property type="match status" value="2"/>
</dbReference>